<comment type="caution">
    <text evidence="3">The sequence shown here is derived from an EMBL/GenBank/DDBJ whole genome shotgun (WGS) entry which is preliminary data.</text>
</comment>
<organism evidence="3 4">
    <name type="scientific">Agromyces lapidis</name>
    <dbReference type="NCBI Taxonomy" id="279574"/>
    <lineage>
        <taxon>Bacteria</taxon>
        <taxon>Bacillati</taxon>
        <taxon>Actinomycetota</taxon>
        <taxon>Actinomycetes</taxon>
        <taxon>Micrococcales</taxon>
        <taxon>Microbacteriaceae</taxon>
        <taxon>Agromyces</taxon>
    </lineage>
</organism>
<protein>
    <submittedName>
        <fullName evidence="3">Uncharacterized protein</fullName>
    </submittedName>
</protein>
<name>A0ABV5SNR5_9MICO</name>
<dbReference type="Proteomes" id="UP001589667">
    <property type="component" value="Unassembled WGS sequence"/>
</dbReference>
<keyword evidence="2" id="KW-0732">Signal</keyword>
<gene>
    <name evidence="3" type="ORF">ACFFQV_06715</name>
</gene>
<evidence type="ECO:0000256" key="2">
    <source>
        <dbReference type="SAM" id="SignalP"/>
    </source>
</evidence>
<dbReference type="RefSeq" id="WP_157424736.1">
    <property type="nucleotide sequence ID" value="NZ_BAAANI010000007.1"/>
</dbReference>
<proteinExistence type="predicted"/>
<accession>A0ABV5SNR5</accession>
<feature type="compositionally biased region" description="Low complexity" evidence="1">
    <location>
        <begin position="23"/>
        <end position="43"/>
    </location>
</feature>
<feature type="region of interest" description="Disordered" evidence="1">
    <location>
        <begin position="23"/>
        <end position="48"/>
    </location>
</feature>
<feature type="signal peptide" evidence="2">
    <location>
        <begin position="1"/>
        <end position="27"/>
    </location>
</feature>
<feature type="chain" id="PRO_5045454980" evidence="2">
    <location>
        <begin position="28"/>
        <end position="223"/>
    </location>
</feature>
<keyword evidence="4" id="KW-1185">Reference proteome</keyword>
<sequence>MRMLRLTLIAFAAVALAGCAATAPAPATPAPSETPAASSSTPEPTEPETAEIVVDGSGFSLVDSEGSTTFTHDWADEVAPAVAALTGAFGADPVKSLRDGSGGHYADFDLYTWGAFTLGDAVGLEKPRADYFLPSLVEVTAPEVEGVAVHSASGPTVGSPVTEVAALTPLVHEQSDYRIDPVDPSLVPPTPGGEITDMVALRADESDTTIVMLTAPVLSYYPF</sequence>
<evidence type="ECO:0000313" key="4">
    <source>
        <dbReference type="Proteomes" id="UP001589667"/>
    </source>
</evidence>
<reference evidence="3 4" key="1">
    <citation type="submission" date="2024-09" db="EMBL/GenBank/DDBJ databases">
        <authorList>
            <person name="Sun Q."/>
            <person name="Mori K."/>
        </authorList>
    </citation>
    <scope>NUCLEOTIDE SEQUENCE [LARGE SCALE GENOMIC DNA]</scope>
    <source>
        <strain evidence="3 4">JCM 14321</strain>
    </source>
</reference>
<dbReference type="PROSITE" id="PS51257">
    <property type="entry name" value="PROKAR_LIPOPROTEIN"/>
    <property type="match status" value="1"/>
</dbReference>
<evidence type="ECO:0000256" key="1">
    <source>
        <dbReference type="SAM" id="MobiDB-lite"/>
    </source>
</evidence>
<evidence type="ECO:0000313" key="3">
    <source>
        <dbReference type="EMBL" id="MFB9641980.1"/>
    </source>
</evidence>
<dbReference type="EMBL" id="JBHMBL010000001">
    <property type="protein sequence ID" value="MFB9641980.1"/>
    <property type="molecule type" value="Genomic_DNA"/>
</dbReference>